<evidence type="ECO:0000313" key="1">
    <source>
        <dbReference type="EMBL" id="HBQ48972.1"/>
    </source>
</evidence>
<reference evidence="1 2" key="1">
    <citation type="journal article" date="2018" name="Nat. Biotechnol.">
        <title>A standardized bacterial taxonomy based on genome phylogeny substantially revises the tree of life.</title>
        <authorList>
            <person name="Parks D.H."/>
            <person name="Chuvochina M."/>
            <person name="Waite D.W."/>
            <person name="Rinke C."/>
            <person name="Skarshewski A."/>
            <person name="Chaumeil P.A."/>
            <person name="Hugenholtz P."/>
        </authorList>
    </citation>
    <scope>NUCLEOTIDE SEQUENCE [LARGE SCALE GENOMIC DNA]</scope>
    <source>
        <strain evidence="1">UBA10378</strain>
    </source>
</reference>
<comment type="caution">
    <text evidence="1">The sequence shown here is derived from an EMBL/GenBank/DDBJ whole genome shotgun (WGS) entry which is preliminary data.</text>
</comment>
<organism evidence="1 2">
    <name type="scientific">Hyphomonas atlantica</name>
    <dbReference type="NCBI Taxonomy" id="1280948"/>
    <lineage>
        <taxon>Bacteria</taxon>
        <taxon>Pseudomonadati</taxon>
        <taxon>Pseudomonadota</taxon>
        <taxon>Alphaproteobacteria</taxon>
        <taxon>Hyphomonadales</taxon>
        <taxon>Hyphomonadaceae</taxon>
        <taxon>Hyphomonas</taxon>
    </lineage>
</organism>
<sequence length="74" mass="8526">VPDASADLPPIRPPLIREHRLYQADWMFRFYGFTTAEITSVADNGMLDLDVDPKLSWALRNRGLFPMDINRASY</sequence>
<dbReference type="AlphaFoldDB" id="A0A356W7P8"/>
<dbReference type="Proteomes" id="UP000263957">
    <property type="component" value="Unassembled WGS sequence"/>
</dbReference>
<name>A0A356W7P8_9PROT</name>
<feature type="non-terminal residue" evidence="1">
    <location>
        <position position="1"/>
    </location>
</feature>
<evidence type="ECO:0000313" key="2">
    <source>
        <dbReference type="Proteomes" id="UP000263957"/>
    </source>
</evidence>
<feature type="non-terminal residue" evidence="1">
    <location>
        <position position="74"/>
    </location>
</feature>
<gene>
    <name evidence="1" type="ORF">DD728_08810</name>
</gene>
<protein>
    <submittedName>
        <fullName evidence="1">Radical SAM protein</fullName>
    </submittedName>
</protein>
<dbReference type="EMBL" id="DOGS01000179">
    <property type="protein sequence ID" value="HBQ48972.1"/>
    <property type="molecule type" value="Genomic_DNA"/>
</dbReference>
<proteinExistence type="predicted"/>
<accession>A0A356W7P8</accession>